<evidence type="ECO:0000256" key="4">
    <source>
        <dbReference type="RuleBase" id="RU000454"/>
    </source>
</evidence>
<dbReference type="EMBL" id="BLXT01005012">
    <property type="protein sequence ID" value="GFO19108.1"/>
    <property type="molecule type" value="Genomic_DNA"/>
</dbReference>
<dbReference type="Proteomes" id="UP000735302">
    <property type="component" value="Unassembled WGS sequence"/>
</dbReference>
<dbReference type="AlphaFoldDB" id="A0AAV4BK03"/>
<keyword evidence="4" id="KW-0064">Aspartyl protease</keyword>
<feature type="disulfide bond" evidence="3">
    <location>
        <begin position="142"/>
        <end position="149"/>
    </location>
</feature>
<sequence length="439" mass="48479">MGDLGFITNGDTRGRELCPSEADEFLHFESENVASPGIRIARHWLRMDLVFAVVLAMTLMSSLASNVLNIPLTPVKKPEERYQAVVTHLQHGQSRKVPPQVKLINDNNAQYFGPISIGTPGQRFNVIFDTGSTELWVPSVHCHTNSTPCHRHRQYNSAKSWTYKADGEFFNVTYGCGDVEGIFSRDNVKLAGKVVKGQVFGEALFESDFFANITPDGMLGLGFGSIVEDEKPTLFDNMVSQKIVKDPVFSVYLNRGESDENGGVLTLGGTNMNFYTGNFTFVNVITTHLWIFQMDSIKIGSGFRSRTFCYGGCQALSDTGTALIVGPTKEIARLNDRLGAIPIIGLADMYLFNCSEVNRLPTVNFIFNGKKLALTGTEYVIKVNSKDGPVCVSGFCGRDHTEGAIPLWILGDVFTRAYYTQFDKGRARVGFAKAKHKNT</sequence>
<dbReference type="Gene3D" id="2.60.40.1960">
    <property type="match status" value="1"/>
</dbReference>
<evidence type="ECO:0000259" key="5">
    <source>
        <dbReference type="PROSITE" id="PS51767"/>
    </source>
</evidence>
<comment type="similarity">
    <text evidence="1 4">Belongs to the peptidase A1 family.</text>
</comment>
<dbReference type="FunFam" id="2.40.70.10:FF:000008">
    <property type="entry name" value="Cathepsin D"/>
    <property type="match status" value="1"/>
</dbReference>
<dbReference type="PRINTS" id="PR00792">
    <property type="entry name" value="PEPSIN"/>
</dbReference>
<evidence type="ECO:0000256" key="2">
    <source>
        <dbReference type="PIRSR" id="PIRSR601461-1"/>
    </source>
</evidence>
<accession>A0AAV4BK03</accession>
<proteinExistence type="inferred from homology"/>
<dbReference type="GO" id="GO:0004190">
    <property type="term" value="F:aspartic-type endopeptidase activity"/>
    <property type="evidence" value="ECO:0007669"/>
    <property type="project" value="UniProtKB-KW"/>
</dbReference>
<organism evidence="6 7">
    <name type="scientific">Plakobranchus ocellatus</name>
    <dbReference type="NCBI Taxonomy" id="259542"/>
    <lineage>
        <taxon>Eukaryota</taxon>
        <taxon>Metazoa</taxon>
        <taxon>Spiralia</taxon>
        <taxon>Lophotrochozoa</taxon>
        <taxon>Mollusca</taxon>
        <taxon>Gastropoda</taxon>
        <taxon>Heterobranchia</taxon>
        <taxon>Euthyneura</taxon>
        <taxon>Panpulmonata</taxon>
        <taxon>Sacoglossa</taxon>
        <taxon>Placobranchoidea</taxon>
        <taxon>Plakobranchidae</taxon>
        <taxon>Plakobranchus</taxon>
    </lineage>
</organism>
<feature type="disulfide bond" evidence="3">
    <location>
        <begin position="354"/>
        <end position="391"/>
    </location>
</feature>
<dbReference type="InterPro" id="IPR033121">
    <property type="entry name" value="PEPTIDASE_A1"/>
</dbReference>
<gene>
    <name evidence="6" type="ORF">PoB_004561300</name>
</gene>
<keyword evidence="4" id="KW-0378">Hydrolase</keyword>
<feature type="active site" evidence="2">
    <location>
        <position position="318"/>
    </location>
</feature>
<dbReference type="PROSITE" id="PS51767">
    <property type="entry name" value="PEPTIDASE_A1"/>
    <property type="match status" value="1"/>
</dbReference>
<dbReference type="FunFam" id="2.40.70.10:FF:000044">
    <property type="entry name" value="Lysosomal aspartic protease"/>
    <property type="match status" value="1"/>
</dbReference>
<evidence type="ECO:0000256" key="3">
    <source>
        <dbReference type="PIRSR" id="PIRSR601461-2"/>
    </source>
</evidence>
<feature type="domain" description="Peptidase A1" evidence="5">
    <location>
        <begin position="111"/>
        <end position="432"/>
    </location>
</feature>
<protein>
    <submittedName>
        <fullName evidence="6">Cathepsin d</fullName>
    </submittedName>
</protein>
<dbReference type="InterPro" id="IPR001969">
    <property type="entry name" value="Aspartic_peptidase_AS"/>
</dbReference>
<dbReference type="Gene3D" id="2.40.70.10">
    <property type="entry name" value="Acid Proteases"/>
    <property type="match status" value="2"/>
</dbReference>
<comment type="caution">
    <text evidence="6">The sequence shown here is derived from an EMBL/GenBank/DDBJ whole genome shotgun (WGS) entry which is preliminary data.</text>
</comment>
<keyword evidence="4" id="KW-0645">Protease</keyword>
<dbReference type="PROSITE" id="PS00141">
    <property type="entry name" value="ASP_PROTEASE"/>
    <property type="match status" value="2"/>
</dbReference>
<dbReference type="Pfam" id="PF00026">
    <property type="entry name" value="Asp"/>
    <property type="match status" value="1"/>
</dbReference>
<feature type="active site" evidence="2">
    <location>
        <position position="129"/>
    </location>
</feature>
<dbReference type="PANTHER" id="PTHR47966">
    <property type="entry name" value="BETA-SITE APP-CLEAVING ENZYME, ISOFORM A-RELATED"/>
    <property type="match status" value="1"/>
</dbReference>
<reference evidence="6 7" key="1">
    <citation type="journal article" date="2021" name="Elife">
        <title>Chloroplast acquisition without the gene transfer in kleptoplastic sea slugs, Plakobranchus ocellatus.</title>
        <authorList>
            <person name="Maeda T."/>
            <person name="Takahashi S."/>
            <person name="Yoshida T."/>
            <person name="Shimamura S."/>
            <person name="Takaki Y."/>
            <person name="Nagai Y."/>
            <person name="Toyoda A."/>
            <person name="Suzuki Y."/>
            <person name="Arimoto A."/>
            <person name="Ishii H."/>
            <person name="Satoh N."/>
            <person name="Nishiyama T."/>
            <person name="Hasebe M."/>
            <person name="Maruyama T."/>
            <person name="Minagawa J."/>
            <person name="Obokata J."/>
            <person name="Shigenobu S."/>
        </authorList>
    </citation>
    <scope>NUCLEOTIDE SEQUENCE [LARGE SCALE GENOMIC DNA]</scope>
</reference>
<dbReference type="GO" id="GO:0006508">
    <property type="term" value="P:proteolysis"/>
    <property type="evidence" value="ECO:0007669"/>
    <property type="project" value="UniProtKB-KW"/>
</dbReference>
<evidence type="ECO:0000313" key="7">
    <source>
        <dbReference type="Proteomes" id="UP000735302"/>
    </source>
</evidence>
<evidence type="ECO:0000256" key="1">
    <source>
        <dbReference type="ARBA" id="ARBA00007447"/>
    </source>
</evidence>
<evidence type="ECO:0000313" key="6">
    <source>
        <dbReference type="EMBL" id="GFO19108.1"/>
    </source>
</evidence>
<dbReference type="PANTHER" id="PTHR47966:SF51">
    <property type="entry name" value="BETA-SITE APP-CLEAVING ENZYME, ISOFORM A-RELATED"/>
    <property type="match status" value="1"/>
</dbReference>
<name>A0AAV4BK03_9GAST</name>
<dbReference type="InterPro" id="IPR001461">
    <property type="entry name" value="Aspartic_peptidase_A1"/>
</dbReference>
<keyword evidence="3" id="KW-1015">Disulfide bond</keyword>
<keyword evidence="7" id="KW-1185">Reference proteome</keyword>
<dbReference type="InterPro" id="IPR021109">
    <property type="entry name" value="Peptidase_aspartic_dom_sf"/>
</dbReference>
<dbReference type="SUPFAM" id="SSF50630">
    <property type="entry name" value="Acid proteases"/>
    <property type="match status" value="1"/>
</dbReference>